<dbReference type="Pfam" id="PF12650">
    <property type="entry name" value="DUF3784"/>
    <property type="match status" value="1"/>
</dbReference>
<evidence type="ECO:0000313" key="2">
    <source>
        <dbReference type="EMBL" id="MFD1066612.1"/>
    </source>
</evidence>
<accession>A0ABW3NG02</accession>
<gene>
    <name evidence="2" type="ORF">ACFQ19_11310</name>
</gene>
<keyword evidence="1" id="KW-0472">Membrane</keyword>
<comment type="caution">
    <text evidence="2">The sequence shown here is derived from an EMBL/GenBank/DDBJ whole genome shotgun (WGS) entry which is preliminary data.</text>
</comment>
<feature type="transmembrane region" description="Helical" evidence="1">
    <location>
        <begin position="78"/>
        <end position="96"/>
    </location>
</feature>
<sequence length="101" mass="10880">MGMELGIGLSIGALLIWAGYIVRTKQVFTFIAGFRESWEPVNKERLGNRIGTLLVILGFLAVLTSIFTIWFGAAAGKISGIIAIIDVILVIIAIGLDQIGY</sequence>
<evidence type="ECO:0000313" key="3">
    <source>
        <dbReference type="Proteomes" id="UP001597041"/>
    </source>
</evidence>
<keyword evidence="3" id="KW-1185">Reference proteome</keyword>
<feature type="transmembrane region" description="Helical" evidence="1">
    <location>
        <begin position="6"/>
        <end position="22"/>
    </location>
</feature>
<keyword evidence="1" id="KW-0812">Transmembrane</keyword>
<organism evidence="2 3">
    <name type="scientific">Oceanobacillus locisalsi</name>
    <dbReference type="NCBI Taxonomy" id="546107"/>
    <lineage>
        <taxon>Bacteria</taxon>
        <taxon>Bacillati</taxon>
        <taxon>Bacillota</taxon>
        <taxon>Bacilli</taxon>
        <taxon>Bacillales</taxon>
        <taxon>Bacillaceae</taxon>
        <taxon>Oceanobacillus</taxon>
    </lineage>
</organism>
<dbReference type="InterPro" id="IPR017259">
    <property type="entry name" value="UCP037672"/>
</dbReference>
<protein>
    <submittedName>
        <fullName evidence="2">DUF3784 domain-containing protein</fullName>
    </submittedName>
</protein>
<dbReference type="RefSeq" id="WP_379592192.1">
    <property type="nucleotide sequence ID" value="NZ_JBHTKK010000013.1"/>
</dbReference>
<dbReference type="Proteomes" id="UP001597041">
    <property type="component" value="Unassembled WGS sequence"/>
</dbReference>
<dbReference type="EMBL" id="JBHTKK010000013">
    <property type="protein sequence ID" value="MFD1066612.1"/>
    <property type="molecule type" value="Genomic_DNA"/>
</dbReference>
<evidence type="ECO:0000256" key="1">
    <source>
        <dbReference type="SAM" id="Phobius"/>
    </source>
</evidence>
<feature type="transmembrane region" description="Helical" evidence="1">
    <location>
        <begin position="50"/>
        <end position="72"/>
    </location>
</feature>
<keyword evidence="1" id="KW-1133">Transmembrane helix</keyword>
<name>A0ABW3NG02_9BACI</name>
<reference evidence="3" key="1">
    <citation type="journal article" date="2019" name="Int. J. Syst. Evol. Microbiol.">
        <title>The Global Catalogue of Microorganisms (GCM) 10K type strain sequencing project: providing services to taxonomists for standard genome sequencing and annotation.</title>
        <authorList>
            <consortium name="The Broad Institute Genomics Platform"/>
            <consortium name="The Broad Institute Genome Sequencing Center for Infectious Disease"/>
            <person name="Wu L."/>
            <person name="Ma J."/>
        </authorList>
    </citation>
    <scope>NUCLEOTIDE SEQUENCE [LARGE SCALE GENOMIC DNA]</scope>
    <source>
        <strain evidence="3">CCUG 56608</strain>
    </source>
</reference>
<proteinExistence type="predicted"/>